<dbReference type="Proteomes" id="UP000177268">
    <property type="component" value="Unassembled WGS sequence"/>
</dbReference>
<evidence type="ECO:0000313" key="3">
    <source>
        <dbReference type="Proteomes" id="UP000177268"/>
    </source>
</evidence>
<comment type="caution">
    <text evidence="2">The sequence shown here is derived from an EMBL/GenBank/DDBJ whole genome shotgun (WGS) entry which is preliminary data.</text>
</comment>
<feature type="coiled-coil region" evidence="1">
    <location>
        <begin position="169"/>
        <end position="205"/>
    </location>
</feature>
<sequence length="306" mass="34467">MSRTKHVNEKNTKLEILDAYQELLAQVTSPSPEAEAIVKEETVLLDAASRDTVEKITTDLTKLKVSFNQTVGSLMEQLTTESDRLAILRNAIAIVEKNLEERQKISVTAGLLERMIAAHKQQEAEFETMMREKRATWAREQAEYEEARDRDREREEEEYQYTALLERKRAVDERERERLLHERKKAEEQEAKDALMVELSELRKKVTAAPAETEKAVKQAVAIAVAQAQADATTKAQLAKQQSDAALNLGAVKIDSLEGVVKTQAQEIVLLKKQLDEATRQGKDIAVSVISNANRDISKSSPDQTK</sequence>
<gene>
    <name evidence="2" type="ORF">A2Z00_03745</name>
</gene>
<organism evidence="2 3">
    <name type="scientific">Candidatus Gottesmanbacteria bacterium RBG_13_45_10</name>
    <dbReference type="NCBI Taxonomy" id="1798370"/>
    <lineage>
        <taxon>Bacteria</taxon>
        <taxon>Candidatus Gottesmaniibacteriota</taxon>
    </lineage>
</organism>
<evidence type="ECO:0000313" key="2">
    <source>
        <dbReference type="EMBL" id="OGG11813.1"/>
    </source>
</evidence>
<reference evidence="2 3" key="1">
    <citation type="journal article" date="2016" name="Nat. Commun.">
        <title>Thousands of microbial genomes shed light on interconnected biogeochemical processes in an aquifer system.</title>
        <authorList>
            <person name="Anantharaman K."/>
            <person name="Brown C.T."/>
            <person name="Hug L.A."/>
            <person name="Sharon I."/>
            <person name="Castelle C.J."/>
            <person name="Probst A.J."/>
            <person name="Thomas B.C."/>
            <person name="Singh A."/>
            <person name="Wilkins M.J."/>
            <person name="Karaoz U."/>
            <person name="Brodie E.L."/>
            <person name="Williams K.H."/>
            <person name="Hubbard S.S."/>
            <person name="Banfield J.F."/>
        </authorList>
    </citation>
    <scope>NUCLEOTIDE SEQUENCE [LARGE SCALE GENOMIC DNA]</scope>
</reference>
<dbReference type="STRING" id="1798370.A2Z00_03745"/>
<accession>A0A1F5ZHM8</accession>
<protein>
    <submittedName>
        <fullName evidence="2">Uncharacterized protein</fullName>
    </submittedName>
</protein>
<proteinExistence type="predicted"/>
<evidence type="ECO:0000256" key="1">
    <source>
        <dbReference type="SAM" id="Coils"/>
    </source>
</evidence>
<name>A0A1F5ZHM8_9BACT</name>
<dbReference type="AlphaFoldDB" id="A0A1F5ZHM8"/>
<dbReference type="EMBL" id="MFIZ01000014">
    <property type="protein sequence ID" value="OGG11813.1"/>
    <property type="molecule type" value="Genomic_DNA"/>
</dbReference>
<keyword evidence="1" id="KW-0175">Coiled coil</keyword>